<dbReference type="Proteomes" id="UP000828390">
    <property type="component" value="Unassembled WGS sequence"/>
</dbReference>
<keyword evidence="2" id="KW-1185">Reference proteome</keyword>
<reference evidence="1" key="1">
    <citation type="journal article" date="2019" name="bioRxiv">
        <title>The Genome of the Zebra Mussel, Dreissena polymorpha: A Resource for Invasive Species Research.</title>
        <authorList>
            <person name="McCartney M.A."/>
            <person name="Auch B."/>
            <person name="Kono T."/>
            <person name="Mallez S."/>
            <person name="Zhang Y."/>
            <person name="Obille A."/>
            <person name="Becker A."/>
            <person name="Abrahante J.E."/>
            <person name="Garbe J."/>
            <person name="Badalamenti J.P."/>
            <person name="Herman A."/>
            <person name="Mangelson H."/>
            <person name="Liachko I."/>
            <person name="Sullivan S."/>
            <person name="Sone E.D."/>
            <person name="Koren S."/>
            <person name="Silverstein K.A.T."/>
            <person name="Beckman K.B."/>
            <person name="Gohl D.M."/>
        </authorList>
    </citation>
    <scope>NUCLEOTIDE SEQUENCE</scope>
    <source>
        <strain evidence="1">Duluth1</strain>
        <tissue evidence="1">Whole animal</tissue>
    </source>
</reference>
<gene>
    <name evidence="1" type="ORF">DPMN_021017</name>
</gene>
<proteinExistence type="predicted"/>
<dbReference type="EMBL" id="JAIWYP010000001">
    <property type="protein sequence ID" value="KAH3896835.1"/>
    <property type="molecule type" value="Genomic_DNA"/>
</dbReference>
<evidence type="ECO:0000313" key="2">
    <source>
        <dbReference type="Proteomes" id="UP000828390"/>
    </source>
</evidence>
<protein>
    <submittedName>
        <fullName evidence="1">Uncharacterized protein</fullName>
    </submittedName>
</protein>
<name>A0A9D4SAS2_DREPO</name>
<evidence type="ECO:0000313" key="1">
    <source>
        <dbReference type="EMBL" id="KAH3896835.1"/>
    </source>
</evidence>
<accession>A0A9D4SAS2</accession>
<dbReference type="AlphaFoldDB" id="A0A9D4SAS2"/>
<organism evidence="1 2">
    <name type="scientific">Dreissena polymorpha</name>
    <name type="common">Zebra mussel</name>
    <name type="synonym">Mytilus polymorpha</name>
    <dbReference type="NCBI Taxonomy" id="45954"/>
    <lineage>
        <taxon>Eukaryota</taxon>
        <taxon>Metazoa</taxon>
        <taxon>Spiralia</taxon>
        <taxon>Lophotrochozoa</taxon>
        <taxon>Mollusca</taxon>
        <taxon>Bivalvia</taxon>
        <taxon>Autobranchia</taxon>
        <taxon>Heteroconchia</taxon>
        <taxon>Euheterodonta</taxon>
        <taxon>Imparidentia</taxon>
        <taxon>Neoheterodontei</taxon>
        <taxon>Myida</taxon>
        <taxon>Dreissenoidea</taxon>
        <taxon>Dreissenidae</taxon>
        <taxon>Dreissena</taxon>
    </lineage>
</organism>
<comment type="caution">
    <text evidence="1">The sequence shown here is derived from an EMBL/GenBank/DDBJ whole genome shotgun (WGS) entry which is preliminary data.</text>
</comment>
<reference evidence="1" key="2">
    <citation type="submission" date="2020-11" db="EMBL/GenBank/DDBJ databases">
        <authorList>
            <person name="McCartney M.A."/>
            <person name="Auch B."/>
            <person name="Kono T."/>
            <person name="Mallez S."/>
            <person name="Becker A."/>
            <person name="Gohl D.M."/>
            <person name="Silverstein K.A.T."/>
            <person name="Koren S."/>
            <person name="Bechman K.B."/>
            <person name="Herman A."/>
            <person name="Abrahante J.E."/>
            <person name="Garbe J."/>
        </authorList>
    </citation>
    <scope>NUCLEOTIDE SEQUENCE</scope>
    <source>
        <strain evidence="1">Duluth1</strain>
        <tissue evidence="1">Whole animal</tissue>
    </source>
</reference>
<sequence>MLMALRFRLHRPLASKQAGAMCCLTAKQAPHLCAELRAAEYVDGKIEGVLEVADQNGNIVKELKNTRCRTRPCKDQLT</sequence>